<feature type="chain" id="PRO_5023003066" evidence="2">
    <location>
        <begin position="27"/>
        <end position="188"/>
    </location>
</feature>
<feature type="compositionally biased region" description="Polar residues" evidence="1">
    <location>
        <begin position="177"/>
        <end position="188"/>
    </location>
</feature>
<sequence precursor="true">MKTLTRHCQLTFAALLLSVTAGTVSADWHQFWHQFNVDYHRANAWPDPFNEGDAMQVVAPFEVMKHNGWRMHNTIGNDLFRQGDGALLAAGNNRVHWIATQAPEARRTVYVLRGKSLEETNARVTSVRQTLANVYMAGPIPDVIVTEKEPSTAPGGWAVQIQRDWMEVLPKPKLPQRSAQGNESTAEQ</sequence>
<keyword evidence="4" id="KW-1185">Reference proteome</keyword>
<comment type="caution">
    <text evidence="3">The sequence shown here is derived from an EMBL/GenBank/DDBJ whole genome shotgun (WGS) entry which is preliminary data.</text>
</comment>
<dbReference type="RefSeq" id="WP_146527791.1">
    <property type="nucleotide sequence ID" value="NZ_SJPV01000005.1"/>
</dbReference>
<evidence type="ECO:0000256" key="1">
    <source>
        <dbReference type="SAM" id="MobiDB-lite"/>
    </source>
</evidence>
<accession>A0A5C6DMK4</accession>
<feature type="region of interest" description="Disordered" evidence="1">
    <location>
        <begin position="169"/>
        <end position="188"/>
    </location>
</feature>
<dbReference type="AlphaFoldDB" id="A0A5C6DMK4"/>
<gene>
    <name evidence="3" type="ORF">Poly41_35250</name>
</gene>
<keyword evidence="2" id="KW-0732">Signal</keyword>
<evidence type="ECO:0000256" key="2">
    <source>
        <dbReference type="SAM" id="SignalP"/>
    </source>
</evidence>
<organism evidence="3 4">
    <name type="scientific">Novipirellula artificiosorum</name>
    <dbReference type="NCBI Taxonomy" id="2528016"/>
    <lineage>
        <taxon>Bacteria</taxon>
        <taxon>Pseudomonadati</taxon>
        <taxon>Planctomycetota</taxon>
        <taxon>Planctomycetia</taxon>
        <taxon>Pirellulales</taxon>
        <taxon>Pirellulaceae</taxon>
        <taxon>Novipirellula</taxon>
    </lineage>
</organism>
<name>A0A5C6DMK4_9BACT</name>
<protein>
    <submittedName>
        <fullName evidence="3">Uncharacterized protein</fullName>
    </submittedName>
</protein>
<evidence type="ECO:0000313" key="3">
    <source>
        <dbReference type="EMBL" id="TWU37395.1"/>
    </source>
</evidence>
<evidence type="ECO:0000313" key="4">
    <source>
        <dbReference type="Proteomes" id="UP000319143"/>
    </source>
</evidence>
<feature type="signal peptide" evidence="2">
    <location>
        <begin position="1"/>
        <end position="26"/>
    </location>
</feature>
<dbReference type="Proteomes" id="UP000319143">
    <property type="component" value="Unassembled WGS sequence"/>
</dbReference>
<proteinExistence type="predicted"/>
<dbReference type="EMBL" id="SJPV01000005">
    <property type="protein sequence ID" value="TWU37395.1"/>
    <property type="molecule type" value="Genomic_DNA"/>
</dbReference>
<dbReference type="OrthoDB" id="213409at2"/>
<reference evidence="3 4" key="1">
    <citation type="submission" date="2019-02" db="EMBL/GenBank/DDBJ databases">
        <title>Deep-cultivation of Planctomycetes and their phenomic and genomic characterization uncovers novel biology.</title>
        <authorList>
            <person name="Wiegand S."/>
            <person name="Jogler M."/>
            <person name="Boedeker C."/>
            <person name="Pinto D."/>
            <person name="Vollmers J."/>
            <person name="Rivas-Marin E."/>
            <person name="Kohn T."/>
            <person name="Peeters S.H."/>
            <person name="Heuer A."/>
            <person name="Rast P."/>
            <person name="Oberbeckmann S."/>
            <person name="Bunk B."/>
            <person name="Jeske O."/>
            <person name="Meyerdierks A."/>
            <person name="Storesund J.E."/>
            <person name="Kallscheuer N."/>
            <person name="Luecker S."/>
            <person name="Lage O.M."/>
            <person name="Pohl T."/>
            <person name="Merkel B.J."/>
            <person name="Hornburger P."/>
            <person name="Mueller R.-W."/>
            <person name="Bruemmer F."/>
            <person name="Labrenz M."/>
            <person name="Spormann A.M."/>
            <person name="Op Den Camp H."/>
            <person name="Overmann J."/>
            <person name="Amann R."/>
            <person name="Jetten M.S.M."/>
            <person name="Mascher T."/>
            <person name="Medema M.H."/>
            <person name="Devos D.P."/>
            <person name="Kaster A.-K."/>
            <person name="Ovreas L."/>
            <person name="Rohde M."/>
            <person name="Galperin M.Y."/>
            <person name="Jogler C."/>
        </authorList>
    </citation>
    <scope>NUCLEOTIDE SEQUENCE [LARGE SCALE GENOMIC DNA]</scope>
    <source>
        <strain evidence="3 4">Poly41</strain>
    </source>
</reference>